<keyword evidence="4 8" id="KW-0472">Membrane</keyword>
<dbReference type="OrthoDB" id="351090at2"/>
<evidence type="ECO:0000256" key="4">
    <source>
        <dbReference type="ARBA" id="ARBA00023136"/>
    </source>
</evidence>
<evidence type="ECO:0000313" key="10">
    <source>
        <dbReference type="EMBL" id="AHH10142.1"/>
    </source>
</evidence>
<proteinExistence type="predicted"/>
<dbReference type="RefSeq" id="WP_051480067.1">
    <property type="nucleotide sequence ID" value="NZ_CP005917.1"/>
</dbReference>
<reference evidence="10" key="1">
    <citation type="submission" date="2013-04" db="EMBL/GenBank/DDBJ databases">
        <title>Comparative Genomics of Relapsing Fever Spirochetes.</title>
        <authorList>
            <person name="Schwan T.G."/>
            <person name="Raffel S.J."/>
            <person name="Porcella S.F."/>
            <person name="Martens C.A."/>
            <person name="Bruno D.P."/>
            <person name="Ricklefs S.M."/>
            <person name="Barbian K.B."/>
        </authorList>
    </citation>
    <scope>NUCLEOTIDE SEQUENCE</scope>
    <source>
        <strain evidence="10">SLO</strain>
        <plasmid evidence="10">unnamed</plasmid>
    </source>
</reference>
<keyword evidence="6 8" id="KW-0998">Cell outer membrane</keyword>
<evidence type="ECO:0000256" key="1">
    <source>
        <dbReference type="ARBA" id="ARBA00003932"/>
    </source>
</evidence>
<comment type="subcellular location">
    <subcellularLocation>
        <location evidence="2 8">Cell outer membrane</location>
        <topology evidence="2 8">Lipid-anchor</topology>
    </subcellularLocation>
</comment>
<dbReference type="InterPro" id="IPR000680">
    <property type="entry name" value="Borrelia_lipo"/>
</dbReference>
<evidence type="ECO:0000256" key="8">
    <source>
        <dbReference type="RuleBase" id="RU363105"/>
    </source>
</evidence>
<dbReference type="AlphaFoldDB" id="W5STE6"/>
<dbReference type="SUPFAM" id="SSF74748">
    <property type="entry name" value="Variable surface antigen VlsE"/>
    <property type="match status" value="1"/>
</dbReference>
<keyword evidence="10" id="KW-0614">Plasmid</keyword>
<gene>
    <name evidence="10" type="ORF">BPA_0024000</name>
</gene>
<dbReference type="HOGENOM" id="CLU_054711_2_0_12"/>
<feature type="region of interest" description="Disordered" evidence="9">
    <location>
        <begin position="270"/>
        <end position="296"/>
    </location>
</feature>
<evidence type="ECO:0000256" key="3">
    <source>
        <dbReference type="ARBA" id="ARBA00022729"/>
    </source>
</evidence>
<organism evidence="10">
    <name type="scientific">Borrelia parkeri SLO</name>
    <dbReference type="NCBI Taxonomy" id="1313294"/>
    <lineage>
        <taxon>Bacteria</taxon>
        <taxon>Pseudomonadati</taxon>
        <taxon>Spirochaetota</taxon>
        <taxon>Spirochaetia</taxon>
        <taxon>Spirochaetales</taxon>
        <taxon>Borreliaceae</taxon>
        <taxon>Borrelia</taxon>
    </lineage>
</organism>
<comment type="function">
    <text evidence="1 8">The Vlp and Vsp proteins are antigenically distinct proteins, only one vlp or vsp gene is transcriptionally active at any one time. Switching between these genes is a mechanism of host immune response evasion.</text>
</comment>
<feature type="chain" id="PRO_5004873069" description="Variable large protein" evidence="8">
    <location>
        <begin position="24"/>
        <end position="296"/>
    </location>
</feature>
<keyword evidence="3 8" id="KW-0732">Signal</keyword>
<geneLocation type="plasmid" evidence="10">
    <name>unnamed</name>
</geneLocation>
<evidence type="ECO:0000256" key="2">
    <source>
        <dbReference type="ARBA" id="ARBA00004459"/>
    </source>
</evidence>
<sequence>MKRITFCALLMTLFLLLSCGSGQQSVDSANGGSAATGGKTLSSVLMDVSRSAENAFYSFLELLSDTLGFTVTKDTTKNAVGNYYKKLAEGIEKAIGELSAISSQTDQSDKQLGKEGNESELNKAIDSAKGVLGALKTNVESLKGIGDGNVVGHAHNAQGAGIKADELELKKTLKALQEIVKAAKGEGVPEPKAGNTTLKVGNADNKEGAKILSTSGNNPDAGDAGKAAAILATVSGNEMLASIVKSTEGDADTGVVGNADGDTSAVSFAKGGASNNLSNADTPKASAVSGGIALRS</sequence>
<evidence type="ECO:0000256" key="9">
    <source>
        <dbReference type="SAM" id="MobiDB-lite"/>
    </source>
</evidence>
<dbReference type="EMBL" id="CP005917">
    <property type="protein sequence ID" value="AHH10142.1"/>
    <property type="molecule type" value="Genomic_DNA"/>
</dbReference>
<evidence type="ECO:0000256" key="7">
    <source>
        <dbReference type="ARBA" id="ARBA00023288"/>
    </source>
</evidence>
<dbReference type="Pfam" id="PF00921">
    <property type="entry name" value="Lipoprotein_2"/>
    <property type="match status" value="1"/>
</dbReference>
<evidence type="ECO:0000256" key="6">
    <source>
        <dbReference type="ARBA" id="ARBA00023237"/>
    </source>
</evidence>
<evidence type="ECO:0000256" key="5">
    <source>
        <dbReference type="ARBA" id="ARBA00023139"/>
    </source>
</evidence>
<dbReference type="PROSITE" id="PS51257">
    <property type="entry name" value="PROKAR_LIPOPROTEIN"/>
    <property type="match status" value="1"/>
</dbReference>
<protein>
    <recommendedName>
        <fullName evidence="8">Variable large protein</fullName>
    </recommendedName>
</protein>
<accession>W5STE6</accession>
<name>W5STE6_BORPR</name>
<feature type="signal peptide" evidence="8">
    <location>
        <begin position="1"/>
        <end position="23"/>
    </location>
</feature>
<keyword evidence="7 8" id="KW-0449">Lipoprotein</keyword>
<feature type="non-terminal residue" evidence="10">
    <location>
        <position position="296"/>
    </location>
</feature>
<keyword evidence="5 8" id="KW-0564">Palmitate</keyword>
<dbReference type="GO" id="GO:0009279">
    <property type="term" value="C:cell outer membrane"/>
    <property type="evidence" value="ECO:0007669"/>
    <property type="project" value="UniProtKB-SubCell"/>
</dbReference>